<evidence type="ECO:0000259" key="1">
    <source>
        <dbReference type="Pfam" id="PF01323"/>
    </source>
</evidence>
<dbReference type="PANTHER" id="PTHR13887:SF41">
    <property type="entry name" value="THIOREDOXIN SUPERFAMILY PROTEIN"/>
    <property type="match status" value="1"/>
</dbReference>
<dbReference type="PANTHER" id="PTHR13887">
    <property type="entry name" value="GLUTATHIONE S-TRANSFERASE KAPPA"/>
    <property type="match status" value="1"/>
</dbReference>
<dbReference type="InterPro" id="IPR001853">
    <property type="entry name" value="DSBA-like_thioredoxin_dom"/>
</dbReference>
<dbReference type="GeneID" id="95393790"/>
<feature type="domain" description="DSBA-like thioredoxin" evidence="1">
    <location>
        <begin position="5"/>
        <end position="196"/>
    </location>
</feature>
<protein>
    <submittedName>
        <fullName evidence="2">Putative DsbA family dithiol-disulfide isomerase</fullName>
    </submittedName>
</protein>
<dbReference type="InterPro" id="IPR036249">
    <property type="entry name" value="Thioredoxin-like_sf"/>
</dbReference>
<dbReference type="GO" id="GO:0016491">
    <property type="term" value="F:oxidoreductase activity"/>
    <property type="evidence" value="ECO:0007669"/>
    <property type="project" value="InterPro"/>
</dbReference>
<evidence type="ECO:0000313" key="2">
    <source>
        <dbReference type="EMBL" id="MBB3731716.1"/>
    </source>
</evidence>
<reference evidence="2 3" key="1">
    <citation type="submission" date="2020-08" db="EMBL/GenBank/DDBJ databases">
        <title>Sequencing the genomes of 1000 actinobacteria strains.</title>
        <authorList>
            <person name="Klenk H.-P."/>
        </authorList>
    </citation>
    <scope>NUCLEOTIDE SEQUENCE [LARGE SCALE GENOMIC DNA]</scope>
    <source>
        <strain evidence="2 3">DSM 44320</strain>
    </source>
</reference>
<dbReference type="Proteomes" id="UP000579945">
    <property type="component" value="Unassembled WGS sequence"/>
</dbReference>
<dbReference type="Gene3D" id="3.40.30.10">
    <property type="entry name" value="Glutaredoxin"/>
    <property type="match status" value="1"/>
</dbReference>
<accession>A0A7W5V707</accession>
<dbReference type="GO" id="GO:0016853">
    <property type="term" value="F:isomerase activity"/>
    <property type="evidence" value="ECO:0007669"/>
    <property type="project" value="UniProtKB-KW"/>
</dbReference>
<dbReference type="RefSeq" id="WP_183658076.1">
    <property type="nucleotide sequence ID" value="NZ_JACIBV010000001.1"/>
</dbReference>
<dbReference type="SUPFAM" id="SSF52833">
    <property type="entry name" value="Thioredoxin-like"/>
    <property type="match status" value="1"/>
</dbReference>
<sequence>MTSRIEMTLDIACGASYLGWDRLRRALARLRAEGGEAEVVFHPFQIAPDAPSEPARVEPLEEVHKRFFGPSVGESTARMTALGAREGMVYDYGRALFANTFEAHRLIRVAAAQGRAEEMADRLFRAYFADGLNLADGDTLRKLAAEAGVAWTDDGAEETRAELEWVRRSGVRGVPMFEINGRALSGAQSEETFYGEIS</sequence>
<dbReference type="EMBL" id="JACIBV010000001">
    <property type="protein sequence ID" value="MBB3731716.1"/>
    <property type="molecule type" value="Genomic_DNA"/>
</dbReference>
<dbReference type="Pfam" id="PF01323">
    <property type="entry name" value="DSBA"/>
    <property type="match status" value="1"/>
</dbReference>
<keyword evidence="3" id="KW-1185">Reference proteome</keyword>
<gene>
    <name evidence="2" type="ORF">FHR33_007576</name>
</gene>
<proteinExistence type="predicted"/>
<keyword evidence="2" id="KW-0413">Isomerase</keyword>
<dbReference type="AlphaFoldDB" id="A0A7W5V707"/>
<dbReference type="CDD" id="cd03024">
    <property type="entry name" value="DsbA_FrnE"/>
    <property type="match status" value="1"/>
</dbReference>
<evidence type="ECO:0000313" key="3">
    <source>
        <dbReference type="Proteomes" id="UP000579945"/>
    </source>
</evidence>
<comment type="caution">
    <text evidence="2">The sequence shown here is derived from an EMBL/GenBank/DDBJ whole genome shotgun (WGS) entry which is preliminary data.</text>
</comment>
<name>A0A7W5V707_9ACTN</name>
<organism evidence="2 3">
    <name type="scientific">Nonomuraea dietziae</name>
    <dbReference type="NCBI Taxonomy" id="65515"/>
    <lineage>
        <taxon>Bacteria</taxon>
        <taxon>Bacillati</taxon>
        <taxon>Actinomycetota</taxon>
        <taxon>Actinomycetes</taxon>
        <taxon>Streptosporangiales</taxon>
        <taxon>Streptosporangiaceae</taxon>
        <taxon>Nonomuraea</taxon>
    </lineage>
</organism>